<evidence type="ECO:0000313" key="2">
    <source>
        <dbReference type="Proteomes" id="UP001163324"/>
    </source>
</evidence>
<keyword evidence="2" id="KW-1185">Reference proteome</keyword>
<accession>A0ACC0UT92</accession>
<evidence type="ECO:0000313" key="1">
    <source>
        <dbReference type="EMBL" id="KAI9896754.1"/>
    </source>
</evidence>
<dbReference type="Proteomes" id="UP001163324">
    <property type="component" value="Chromosome 9"/>
</dbReference>
<gene>
    <name evidence="1" type="ORF">N3K66_008926</name>
</gene>
<dbReference type="EMBL" id="CM047948">
    <property type="protein sequence ID" value="KAI9896754.1"/>
    <property type="molecule type" value="Genomic_DNA"/>
</dbReference>
<protein>
    <submittedName>
        <fullName evidence="1">Uncharacterized protein</fullName>
    </submittedName>
</protein>
<reference evidence="1" key="1">
    <citation type="submission" date="2022-10" db="EMBL/GenBank/DDBJ databases">
        <title>Complete Genome of Trichothecium roseum strain YXFP-22015, a Plant Pathogen Isolated from Citrus.</title>
        <authorList>
            <person name="Wang Y."/>
            <person name="Zhu L."/>
        </authorList>
    </citation>
    <scope>NUCLEOTIDE SEQUENCE</scope>
    <source>
        <strain evidence="1">YXFP-22015</strain>
    </source>
</reference>
<comment type="caution">
    <text evidence="1">The sequence shown here is derived from an EMBL/GenBank/DDBJ whole genome shotgun (WGS) entry which is preliminary data.</text>
</comment>
<organism evidence="1 2">
    <name type="scientific">Trichothecium roseum</name>
    <dbReference type="NCBI Taxonomy" id="47278"/>
    <lineage>
        <taxon>Eukaryota</taxon>
        <taxon>Fungi</taxon>
        <taxon>Dikarya</taxon>
        <taxon>Ascomycota</taxon>
        <taxon>Pezizomycotina</taxon>
        <taxon>Sordariomycetes</taxon>
        <taxon>Hypocreomycetidae</taxon>
        <taxon>Hypocreales</taxon>
        <taxon>Hypocreales incertae sedis</taxon>
        <taxon>Trichothecium</taxon>
    </lineage>
</organism>
<sequence>MSPPSADPPATVPLADPADYTRLLTFVSEPRSESYPFIDPAKSDLSGRSALITGASQGLGETLALAFARAGCDRIAILARSVEGINAVAERTRETAKTAGHDATPNVMAIPVDVTVEDQVRTAVEQVTASFGGTLDILVNNAGMLEENHLVGESDADNWWNAWQVNMQGTHVVTKHCLPALLASTLRTVVNMTSGMGLMLTRGYSAYGASKMALCRYTELLVLEYAARGLVAFAFEPGLAETRMAGQLHPELAVLPRDHPSLVPDSVLWLVRERREWLSGRIVSARWDLEEVAERREQIVEKDLLKFKVAL</sequence>
<name>A0ACC0UT92_9HYPO</name>
<proteinExistence type="predicted"/>